<dbReference type="EMBL" id="CP002279">
    <property type="protein sequence ID" value="AEH88178.1"/>
    <property type="molecule type" value="Genomic_DNA"/>
</dbReference>
<sequence length="153" mass="17114">MEHLPLKALSIMQPWAWLIVNRHKAIENRDWPTRFRGPVCIHAGKKEDMDCVHSLTHHSGPFHPVTGEPYRIDTGSRLVGKAGFMEEFSPPAWADQRGGIVGVADVVDCVAASNSPWFVGRYGFVLANQRPLPFIPVKGALGFFDWRKNLVAI</sequence>
<dbReference type="eggNOG" id="ENOG50331AT">
    <property type="taxonomic scope" value="Bacteria"/>
</dbReference>
<accession>F7XZW4</accession>
<dbReference type="AlphaFoldDB" id="F7XZW4"/>
<proteinExistence type="predicted"/>
<protein>
    <submittedName>
        <fullName evidence="1">Uncharacterized protein</fullName>
    </submittedName>
</protein>
<dbReference type="KEGG" id="mop:Mesop_3736"/>
<evidence type="ECO:0000313" key="1">
    <source>
        <dbReference type="EMBL" id="AEH88178.1"/>
    </source>
</evidence>
<dbReference type="RefSeq" id="WP_013894862.1">
    <property type="nucleotide sequence ID" value="NC_015675.1"/>
</dbReference>
<name>F7XZW4_MESOW</name>
<dbReference type="InterPro" id="IPR015947">
    <property type="entry name" value="PUA-like_sf"/>
</dbReference>
<organism evidence="1 2">
    <name type="scientific">Mesorhizobium opportunistum (strain LMG 24607 / HAMBI 3007 / WSM2075)</name>
    <dbReference type="NCBI Taxonomy" id="536019"/>
    <lineage>
        <taxon>Bacteria</taxon>
        <taxon>Pseudomonadati</taxon>
        <taxon>Pseudomonadota</taxon>
        <taxon>Alphaproteobacteria</taxon>
        <taxon>Hyphomicrobiales</taxon>
        <taxon>Phyllobacteriaceae</taxon>
        <taxon>Mesorhizobium</taxon>
    </lineage>
</organism>
<dbReference type="Gene3D" id="2.30.130.30">
    <property type="entry name" value="Hypothetical protein"/>
    <property type="match status" value="1"/>
</dbReference>
<evidence type="ECO:0000313" key="2">
    <source>
        <dbReference type="Proteomes" id="UP000001623"/>
    </source>
</evidence>
<gene>
    <name evidence="1" type="ordered locus">Mesop_3736</name>
</gene>
<reference evidence="1 2" key="1">
    <citation type="submission" date="2010-10" db="EMBL/GenBank/DDBJ databases">
        <title>Complete sequence of Mesorhizobium opportunistum WSM2075.</title>
        <authorList>
            <consortium name="US DOE Joint Genome Institute"/>
            <person name="Lucas S."/>
            <person name="Copeland A."/>
            <person name="Lapidus A."/>
            <person name="Cheng J.-F."/>
            <person name="Bruce D."/>
            <person name="Goodwin L."/>
            <person name="Pitluck S."/>
            <person name="Chertkov O."/>
            <person name="Misra M."/>
            <person name="Detter J.C."/>
            <person name="Han C."/>
            <person name="Tapia R."/>
            <person name="Land M."/>
            <person name="Hauser L."/>
            <person name="Kyrpides N."/>
            <person name="Ovchinnikova G."/>
            <person name="Mavrommatis K.M."/>
            <person name="Tiwari R.P."/>
            <person name="Howieson J.G."/>
            <person name="O'Hara G.W."/>
            <person name="Nandasena K.G."/>
            <person name="Woyke T."/>
        </authorList>
    </citation>
    <scope>NUCLEOTIDE SEQUENCE [LARGE SCALE GENOMIC DNA]</scope>
    <source>
        <strain evidence="2">LMG 24607 / HAMBI 3007 / WSM2075</strain>
    </source>
</reference>
<dbReference type="Proteomes" id="UP000001623">
    <property type="component" value="Chromosome"/>
</dbReference>
<dbReference type="HOGENOM" id="CLU_051256_2_2_5"/>
<dbReference type="STRING" id="536019.Mesop_3736"/>
<dbReference type="SUPFAM" id="SSF88697">
    <property type="entry name" value="PUA domain-like"/>
    <property type="match status" value="1"/>
</dbReference>
<dbReference type="CDD" id="cd06554">
    <property type="entry name" value="ASCH_ASC-1_like"/>
    <property type="match status" value="1"/>
</dbReference>